<feature type="compositionally biased region" description="Basic residues" evidence="1">
    <location>
        <begin position="260"/>
        <end position="269"/>
    </location>
</feature>
<feature type="compositionally biased region" description="Low complexity" evidence="1">
    <location>
        <begin position="1"/>
        <end position="41"/>
    </location>
</feature>
<gene>
    <name evidence="2" type="ORF">CBR_g8791</name>
</gene>
<proteinExistence type="predicted"/>
<keyword evidence="3" id="KW-1185">Reference proteome</keyword>
<reference evidence="2 3" key="1">
    <citation type="journal article" date="2018" name="Cell">
        <title>The Chara Genome: Secondary Complexity and Implications for Plant Terrestrialization.</title>
        <authorList>
            <person name="Nishiyama T."/>
            <person name="Sakayama H."/>
            <person name="Vries J.D."/>
            <person name="Buschmann H."/>
            <person name="Saint-Marcoux D."/>
            <person name="Ullrich K.K."/>
            <person name="Haas F.B."/>
            <person name="Vanderstraeten L."/>
            <person name="Becker D."/>
            <person name="Lang D."/>
            <person name="Vosolsobe S."/>
            <person name="Rombauts S."/>
            <person name="Wilhelmsson P.K.I."/>
            <person name="Janitza P."/>
            <person name="Kern R."/>
            <person name="Heyl A."/>
            <person name="Rumpler F."/>
            <person name="Villalobos L.I.A.C."/>
            <person name="Clay J.M."/>
            <person name="Skokan R."/>
            <person name="Toyoda A."/>
            <person name="Suzuki Y."/>
            <person name="Kagoshima H."/>
            <person name="Schijlen E."/>
            <person name="Tajeshwar N."/>
            <person name="Catarino B."/>
            <person name="Hetherington A.J."/>
            <person name="Saltykova A."/>
            <person name="Bonnot C."/>
            <person name="Breuninger H."/>
            <person name="Symeonidi A."/>
            <person name="Radhakrishnan G.V."/>
            <person name="Van Nieuwerburgh F."/>
            <person name="Deforce D."/>
            <person name="Chang C."/>
            <person name="Karol K.G."/>
            <person name="Hedrich R."/>
            <person name="Ulvskov P."/>
            <person name="Glockner G."/>
            <person name="Delwiche C.F."/>
            <person name="Petrasek J."/>
            <person name="Van de Peer Y."/>
            <person name="Friml J."/>
            <person name="Beilby M."/>
            <person name="Dolan L."/>
            <person name="Kohara Y."/>
            <person name="Sugano S."/>
            <person name="Fujiyama A."/>
            <person name="Delaux P.-M."/>
            <person name="Quint M."/>
            <person name="TheiBen G."/>
            <person name="Hagemann M."/>
            <person name="Harholt J."/>
            <person name="Dunand C."/>
            <person name="Zachgo S."/>
            <person name="Langdale J."/>
            <person name="Maumus F."/>
            <person name="Straeten D.V.D."/>
            <person name="Gould S.B."/>
            <person name="Rensing S.A."/>
        </authorList>
    </citation>
    <scope>NUCLEOTIDE SEQUENCE [LARGE SCALE GENOMIC DNA]</scope>
    <source>
        <strain evidence="2 3">S276</strain>
    </source>
</reference>
<feature type="compositionally biased region" description="Acidic residues" evidence="1">
    <location>
        <begin position="77"/>
        <end position="98"/>
    </location>
</feature>
<comment type="caution">
    <text evidence="2">The sequence shown here is derived from an EMBL/GenBank/DDBJ whole genome shotgun (WGS) entry which is preliminary data.</text>
</comment>
<dbReference type="AlphaFoldDB" id="A0A388KMU1"/>
<dbReference type="Gramene" id="GBG71372">
    <property type="protein sequence ID" value="GBG71372"/>
    <property type="gene ID" value="CBR_g8791"/>
</dbReference>
<feature type="region of interest" description="Disordered" evidence="1">
    <location>
        <begin position="245"/>
        <end position="303"/>
    </location>
</feature>
<evidence type="ECO:0000256" key="1">
    <source>
        <dbReference type="SAM" id="MobiDB-lite"/>
    </source>
</evidence>
<organism evidence="2 3">
    <name type="scientific">Chara braunii</name>
    <name type="common">Braun's stonewort</name>
    <dbReference type="NCBI Taxonomy" id="69332"/>
    <lineage>
        <taxon>Eukaryota</taxon>
        <taxon>Viridiplantae</taxon>
        <taxon>Streptophyta</taxon>
        <taxon>Charophyceae</taxon>
        <taxon>Charales</taxon>
        <taxon>Characeae</taxon>
        <taxon>Chara</taxon>
    </lineage>
</organism>
<accession>A0A388KMU1</accession>
<protein>
    <recommendedName>
        <fullName evidence="4">Myb-like domain-containing protein</fullName>
    </recommendedName>
</protein>
<name>A0A388KMU1_CHABU</name>
<dbReference type="OrthoDB" id="691673at2759"/>
<evidence type="ECO:0008006" key="4">
    <source>
        <dbReference type="Google" id="ProtNLM"/>
    </source>
</evidence>
<feature type="region of interest" description="Disordered" evidence="1">
    <location>
        <begin position="1"/>
        <end position="138"/>
    </location>
</feature>
<sequence>MWNDRPWSPQSGQSSQPSHGMYSSTTTLSSRRSPSTTGPSTVDADGCDMDNAWTPHCGTSVSSGFDSDAANDYDGQACEDMEDDTSNGDGDDVDDDNGDGGGVPETDKGGDSNARNGGRSGQKKGRNNRDGPPKNKKQNLAWMLEERIWLVKMMGEDDALMADANGQYQFIKRKEWYAWVANRMASDDYPQKTAKDCCKKWTSMMSKAKLILDKQKELHVSLAFEKPLWDVMQWKLKRPSMTCDQTFGSEDLPGAGKRAPPSRRTRSGKSRSEARGTDGSEGATKMRRTSSGKTRMDDEGTGKSTLARAMEDSTRSYCDGLDKVASTLAKATSDVETAKAAKIGDVAEAIRGGNTVLEMLVGFSPAAMWGLPLVTTTVVDDKLVVIQEARFERGTERHRRMEWGRSVVVDNTRVYYALVNGLIAMRAMMRLVVALGFDEKDDLSEVIVFVKKLSGLRSHSRRVALASHGCGW</sequence>
<dbReference type="EMBL" id="BFEA01000145">
    <property type="protein sequence ID" value="GBG71372.1"/>
    <property type="molecule type" value="Genomic_DNA"/>
</dbReference>
<evidence type="ECO:0000313" key="2">
    <source>
        <dbReference type="EMBL" id="GBG71372.1"/>
    </source>
</evidence>
<dbReference type="Proteomes" id="UP000265515">
    <property type="component" value="Unassembled WGS sequence"/>
</dbReference>
<evidence type="ECO:0000313" key="3">
    <source>
        <dbReference type="Proteomes" id="UP000265515"/>
    </source>
</evidence>